<name>A0ABX7DTH1_9FLAO</name>
<organism evidence="1 2">
    <name type="scientific">Aequorivita iocasae</name>
    <dbReference type="NCBI Taxonomy" id="2803865"/>
    <lineage>
        <taxon>Bacteria</taxon>
        <taxon>Pseudomonadati</taxon>
        <taxon>Bacteroidota</taxon>
        <taxon>Flavobacteriia</taxon>
        <taxon>Flavobacteriales</taxon>
        <taxon>Flavobacteriaceae</taxon>
        <taxon>Aequorivita</taxon>
    </lineage>
</organism>
<sequence length="111" mass="13298">MQKQMAEAMHIFSHVMTHSDYSHHQEDHVMDREHTHEHKLITFFSKIFSSEETSDHDGVFFNYTFDKHFAQKYPATNFRIKKNTAHNFYYTFHINKSVKTIPSPPPETFFS</sequence>
<proteinExistence type="predicted"/>
<gene>
    <name evidence="1" type="ORF">JK629_04035</name>
</gene>
<accession>A0ABX7DTH1</accession>
<reference evidence="1 2" key="1">
    <citation type="submission" date="2021-01" db="EMBL/GenBank/DDBJ databases">
        <title>Aequorivita sp. strain KX20305, a bacterium isolated from the sediment collected at a cold seep field in South China Sea.</title>
        <authorList>
            <person name="Zhang H."/>
            <person name="Li C."/>
        </authorList>
    </citation>
    <scope>NUCLEOTIDE SEQUENCE [LARGE SCALE GENOMIC DNA]</scope>
    <source>
        <strain evidence="1 2">KX20305</strain>
    </source>
</reference>
<protein>
    <submittedName>
        <fullName evidence="1">Uncharacterized protein</fullName>
    </submittedName>
</protein>
<dbReference type="Proteomes" id="UP000629420">
    <property type="component" value="Chromosome"/>
</dbReference>
<dbReference type="EMBL" id="CP068439">
    <property type="protein sequence ID" value="QQX77451.1"/>
    <property type="molecule type" value="Genomic_DNA"/>
</dbReference>
<evidence type="ECO:0000313" key="1">
    <source>
        <dbReference type="EMBL" id="QQX77451.1"/>
    </source>
</evidence>
<dbReference type="RefSeq" id="WP_202337347.1">
    <property type="nucleotide sequence ID" value="NZ_CP068439.1"/>
</dbReference>
<keyword evidence="2" id="KW-1185">Reference proteome</keyword>
<evidence type="ECO:0000313" key="2">
    <source>
        <dbReference type="Proteomes" id="UP000629420"/>
    </source>
</evidence>